<dbReference type="Proteomes" id="UP000198635">
    <property type="component" value="Unassembled WGS sequence"/>
</dbReference>
<keyword evidence="2" id="KW-1185">Reference proteome</keyword>
<dbReference type="AlphaFoldDB" id="A0A1I3ZZT4"/>
<reference evidence="2" key="1">
    <citation type="submission" date="2016-10" db="EMBL/GenBank/DDBJ databases">
        <authorList>
            <person name="Varghese N."/>
            <person name="Submissions S."/>
        </authorList>
    </citation>
    <scope>NUCLEOTIDE SEQUENCE [LARGE SCALE GENOMIC DNA]</scope>
    <source>
        <strain evidence="2">DSM 5918</strain>
    </source>
</reference>
<sequence>MINNKKYIDINRLKIVLLTGQKTNKEYLYMRTFWLECKYCHIRFEHHKIDHKRFLCPSCWRNRYMRMSPRIDPWILHAHWDKYQHLLHLPGEPLHNYNCLCCGRYCSVSMFERYKYACSNCFHRIIKPMIEANDYTHQYIINNWHYLKNHNYKAYSWPKKKGMTCIFGDNSTSHIIKLKFNI</sequence>
<name>A0A1I3ZZT4_9BACT</name>
<organism evidence="1 2">
    <name type="scientific">Desulfomicrobium apsheronum</name>
    <dbReference type="NCBI Taxonomy" id="52560"/>
    <lineage>
        <taxon>Bacteria</taxon>
        <taxon>Pseudomonadati</taxon>
        <taxon>Thermodesulfobacteriota</taxon>
        <taxon>Desulfovibrionia</taxon>
        <taxon>Desulfovibrionales</taxon>
        <taxon>Desulfomicrobiaceae</taxon>
        <taxon>Desulfomicrobium</taxon>
    </lineage>
</organism>
<proteinExistence type="predicted"/>
<gene>
    <name evidence="1" type="ORF">SAMN04488082_12835</name>
</gene>
<protein>
    <submittedName>
        <fullName evidence="1">Uncharacterized protein</fullName>
    </submittedName>
</protein>
<evidence type="ECO:0000313" key="2">
    <source>
        <dbReference type="Proteomes" id="UP000198635"/>
    </source>
</evidence>
<evidence type="ECO:0000313" key="1">
    <source>
        <dbReference type="EMBL" id="SFK49644.1"/>
    </source>
</evidence>
<dbReference type="EMBL" id="FORX01000028">
    <property type="protein sequence ID" value="SFK49644.1"/>
    <property type="molecule type" value="Genomic_DNA"/>
</dbReference>
<accession>A0A1I3ZZT4</accession>